<name>A0A6V7NTH9_ANACO</name>
<dbReference type="EMBL" id="LR862142">
    <property type="protein sequence ID" value="CAD1821919.1"/>
    <property type="molecule type" value="Genomic_DNA"/>
</dbReference>
<dbReference type="AlphaFoldDB" id="A0A6V7NTH9"/>
<evidence type="ECO:0000259" key="1">
    <source>
        <dbReference type="Pfam" id="PF11886"/>
    </source>
</evidence>
<sequence length="240" mass="25799">MARPKRGIGWDHDCGYEGVILEDSLALIDRFPAAISVDLTKDKKEFIIHLVSSISAKHGTNGSTLAGFDIQTFGQQLTYALRGETKFKNFKKNTTAGGISVTFLGENVATGVKLEDQLSIGKRVSLDLSAGAVRALSETAYAANLEVLLREKDNPIGQALSAVGLSLMSWRGDSAFGANLQSQFDVGRRSKMAVQVGLNNKLSGHITLRTTTSELSQIALVGILPILISLLRCLRFSTTS</sequence>
<reference evidence="2" key="1">
    <citation type="submission" date="2020-07" db="EMBL/GenBank/DDBJ databases">
        <authorList>
            <person name="Lin J."/>
        </authorList>
    </citation>
    <scope>NUCLEOTIDE SEQUENCE</scope>
</reference>
<protein>
    <recommendedName>
        <fullName evidence="1">Translocase of chloroplast 159/132 membrane anchor domain-containing protein</fullName>
    </recommendedName>
</protein>
<proteinExistence type="predicted"/>
<accession>A0A6V7NTH9</accession>
<evidence type="ECO:0000313" key="2">
    <source>
        <dbReference type="EMBL" id="CAD1821919.1"/>
    </source>
</evidence>
<dbReference type="Pfam" id="PF11886">
    <property type="entry name" value="TOC159_MAD"/>
    <property type="match status" value="1"/>
</dbReference>
<feature type="domain" description="Translocase of chloroplast 159/132 membrane anchor" evidence="1">
    <location>
        <begin position="9"/>
        <end position="232"/>
    </location>
</feature>
<gene>
    <name evidence="2" type="ORF">CB5_LOCUS5130</name>
</gene>
<organism evidence="2">
    <name type="scientific">Ananas comosus var. bracteatus</name>
    <name type="common">red pineapple</name>
    <dbReference type="NCBI Taxonomy" id="296719"/>
    <lineage>
        <taxon>Eukaryota</taxon>
        <taxon>Viridiplantae</taxon>
        <taxon>Streptophyta</taxon>
        <taxon>Embryophyta</taxon>
        <taxon>Tracheophyta</taxon>
        <taxon>Spermatophyta</taxon>
        <taxon>Magnoliopsida</taxon>
        <taxon>Liliopsida</taxon>
        <taxon>Poales</taxon>
        <taxon>Bromeliaceae</taxon>
        <taxon>Bromelioideae</taxon>
        <taxon>Ananas</taxon>
    </lineage>
</organism>
<dbReference type="InterPro" id="IPR024283">
    <property type="entry name" value="TOC159_MAD"/>
</dbReference>